<dbReference type="Gene3D" id="1.10.260.100">
    <property type="match status" value="2"/>
</dbReference>
<dbReference type="OrthoDB" id="71407at2759"/>
<feature type="region of interest" description="Disordered" evidence="1">
    <location>
        <begin position="131"/>
        <end position="171"/>
    </location>
</feature>
<dbReference type="EMBL" id="CAJHNH020005501">
    <property type="protein sequence ID" value="CAG5132590.1"/>
    <property type="molecule type" value="Genomic_DNA"/>
</dbReference>
<gene>
    <name evidence="2" type="ORF">CUNI_LOCUS18148</name>
</gene>
<feature type="compositionally biased region" description="Polar residues" evidence="1">
    <location>
        <begin position="85"/>
        <end position="111"/>
    </location>
</feature>
<accession>A0A8S3ZX27</accession>
<dbReference type="AlphaFoldDB" id="A0A8S3ZX27"/>
<reference evidence="2" key="1">
    <citation type="submission" date="2021-04" db="EMBL/GenBank/DDBJ databases">
        <authorList>
            <consortium name="Molecular Ecology Group"/>
        </authorList>
    </citation>
    <scope>NUCLEOTIDE SEQUENCE</scope>
</reference>
<comment type="caution">
    <text evidence="2">The sequence shown here is derived from an EMBL/GenBank/DDBJ whole genome shotgun (WGS) entry which is preliminary data.</text>
</comment>
<feature type="compositionally biased region" description="Basic and acidic residues" evidence="1">
    <location>
        <begin position="149"/>
        <end position="159"/>
    </location>
</feature>
<feature type="region of interest" description="Disordered" evidence="1">
    <location>
        <begin position="264"/>
        <end position="291"/>
    </location>
</feature>
<evidence type="ECO:0008006" key="4">
    <source>
        <dbReference type="Google" id="ProtNLM"/>
    </source>
</evidence>
<feature type="region of interest" description="Disordered" evidence="1">
    <location>
        <begin position="84"/>
        <end position="112"/>
    </location>
</feature>
<organism evidence="2 3">
    <name type="scientific">Candidula unifasciata</name>
    <dbReference type="NCBI Taxonomy" id="100452"/>
    <lineage>
        <taxon>Eukaryota</taxon>
        <taxon>Metazoa</taxon>
        <taxon>Spiralia</taxon>
        <taxon>Lophotrochozoa</taxon>
        <taxon>Mollusca</taxon>
        <taxon>Gastropoda</taxon>
        <taxon>Heterobranchia</taxon>
        <taxon>Euthyneura</taxon>
        <taxon>Panpulmonata</taxon>
        <taxon>Eupulmonata</taxon>
        <taxon>Stylommatophora</taxon>
        <taxon>Helicina</taxon>
        <taxon>Helicoidea</taxon>
        <taxon>Geomitridae</taxon>
        <taxon>Candidula</taxon>
    </lineage>
</organism>
<protein>
    <recommendedName>
        <fullName evidence="4">STI1/HOP DP domain-containing protein</fullName>
    </recommendedName>
</protein>
<keyword evidence="3" id="KW-1185">Reference proteome</keyword>
<name>A0A8S3ZX27_9EUPU</name>
<feature type="compositionally biased region" description="Polar residues" evidence="1">
    <location>
        <begin position="265"/>
        <end position="274"/>
    </location>
</feature>
<evidence type="ECO:0000313" key="3">
    <source>
        <dbReference type="Proteomes" id="UP000678393"/>
    </source>
</evidence>
<proteinExistence type="predicted"/>
<feature type="compositionally biased region" description="Basic and acidic residues" evidence="1">
    <location>
        <begin position="314"/>
        <end position="325"/>
    </location>
</feature>
<evidence type="ECO:0000256" key="1">
    <source>
        <dbReference type="SAM" id="MobiDB-lite"/>
    </source>
</evidence>
<evidence type="ECO:0000313" key="2">
    <source>
        <dbReference type="EMBL" id="CAG5132590.1"/>
    </source>
</evidence>
<feature type="region of interest" description="Disordered" evidence="1">
    <location>
        <begin position="313"/>
        <end position="350"/>
    </location>
</feature>
<sequence length="438" mass="47431">MADDSDIPPLEDMTEVLKQASAIRTGMLDTASGDKPTLKTGSVKDRAKVRKPVTAKAINLQAATAVAGQTVNCEVAVGGHKEKSTVTSVLPTTASATSSQPPKSTKASGASSGEVFGGLKKGFLFGGSSAASSHKKNVDPVKPAQLKAKTSDTAKKDSDIPFISPQSGKTQSDLTLDEVQQAMSEAKGLLDNPDWISDDLLDKVEKNELLLKRFADPHFMKALEEFQTNPVAAMEKYKGNKEVEKFLMEFCGLLGDHFTKLGDGSASTSRNTNPGVGDLPPPRVQKMPENLDKKPKPKIIELVDGESELVQFKEQTKDNDKKAAKITDIPDSEHSSKVAPELSLPKSTKRSAADIRLPTADKQADIQEIPADEDAKVKEVLNDPRVMETLLDPRIMNLIHLLQSDYKQAQRIVDTANGDFKEKITFLILKGLLKFQAD</sequence>
<dbReference type="Proteomes" id="UP000678393">
    <property type="component" value="Unassembled WGS sequence"/>
</dbReference>